<dbReference type="AlphaFoldDB" id="A0A7W6FZF5"/>
<gene>
    <name evidence="2" type="ORF">GGR39_001762</name>
</gene>
<dbReference type="PANTHER" id="PTHR12117:SF0">
    <property type="entry name" value="PROLYL 3-HYDROXYLASE OGFOD1"/>
    <property type="match status" value="1"/>
</dbReference>
<reference evidence="2 3" key="1">
    <citation type="submission" date="2020-08" db="EMBL/GenBank/DDBJ databases">
        <title>Genomic Encyclopedia of Type Strains, Phase IV (KMG-IV): sequencing the most valuable type-strain genomes for metagenomic binning, comparative biology and taxonomic classification.</title>
        <authorList>
            <person name="Goeker M."/>
        </authorList>
    </citation>
    <scope>NUCLEOTIDE SEQUENCE [LARGE SCALE GENOMIC DNA]</scope>
    <source>
        <strain evidence="2 3">DSM 27568</strain>
    </source>
</reference>
<evidence type="ECO:0000313" key="2">
    <source>
        <dbReference type="EMBL" id="MBB3940112.1"/>
    </source>
</evidence>
<dbReference type="GO" id="GO:0005737">
    <property type="term" value="C:cytoplasm"/>
    <property type="evidence" value="ECO:0007669"/>
    <property type="project" value="TreeGrafter"/>
</dbReference>
<dbReference type="InterPro" id="IPR039558">
    <property type="entry name" value="TPA1/OFD1_N"/>
</dbReference>
<dbReference type="Pfam" id="PF13661">
    <property type="entry name" value="2OG-FeII_Oxy_4"/>
    <property type="match status" value="1"/>
</dbReference>
<sequence length="236" mass="25882">MTFTLNPAIDATALARTYREQGRVRIGNFLAGGGAQQLRDALAARQDWKQVMNSGERVVELDRPTRAQLTPEQLSQLDDAVHAGARSGFQYRYEAVRVPDNDAQRAASDDIVAAFARFLSEGPARELLRSIVGDEAIAFADAQATAYAPGDFLTGHDDKVAGKKRFAAYVLGLNPVWRIEWGGLLLMHKSNHDVAGVSPGFNTLDLFGIGQMHSVSQVTRAAAWRRYAITGWLRAR</sequence>
<comment type="caution">
    <text evidence="2">The sequence shown here is derived from an EMBL/GenBank/DDBJ whole genome shotgun (WGS) entry which is preliminary data.</text>
</comment>
<evidence type="ECO:0000259" key="1">
    <source>
        <dbReference type="Pfam" id="PF13661"/>
    </source>
</evidence>
<evidence type="ECO:0000313" key="3">
    <source>
        <dbReference type="Proteomes" id="UP000561459"/>
    </source>
</evidence>
<dbReference type="GO" id="GO:0031543">
    <property type="term" value="F:peptidyl-proline dioxygenase activity"/>
    <property type="evidence" value="ECO:0007669"/>
    <property type="project" value="TreeGrafter"/>
</dbReference>
<dbReference type="EMBL" id="JACIDY010000003">
    <property type="protein sequence ID" value="MBB3940112.1"/>
    <property type="molecule type" value="Genomic_DNA"/>
</dbReference>
<protein>
    <submittedName>
        <fullName evidence="2">Rps23 Pro-64 3,4-dihydroxylase Tpa1-like proline 4-hydroxylase</fullName>
    </submittedName>
</protein>
<dbReference type="Proteomes" id="UP000561459">
    <property type="component" value="Unassembled WGS sequence"/>
</dbReference>
<organism evidence="2 3">
    <name type="scientific">Novosphingobium fluoreni</name>
    <dbReference type="NCBI Taxonomy" id="1391222"/>
    <lineage>
        <taxon>Bacteria</taxon>
        <taxon>Pseudomonadati</taxon>
        <taxon>Pseudomonadota</taxon>
        <taxon>Alphaproteobacteria</taxon>
        <taxon>Sphingomonadales</taxon>
        <taxon>Sphingomonadaceae</taxon>
        <taxon>Novosphingobium</taxon>
    </lineage>
</organism>
<feature type="domain" description="Prolyl 3,4-dihydroxylase TPA1/OFD1 N-terminal" evidence="1">
    <location>
        <begin position="143"/>
        <end position="234"/>
    </location>
</feature>
<dbReference type="PANTHER" id="PTHR12117">
    <property type="entry name" value="HISTONE ACETYLTRANSFERASE COMPLEX"/>
    <property type="match status" value="1"/>
</dbReference>
<name>A0A7W6FZF5_9SPHN</name>
<dbReference type="GO" id="GO:0006449">
    <property type="term" value="P:regulation of translational termination"/>
    <property type="evidence" value="ECO:0007669"/>
    <property type="project" value="TreeGrafter"/>
</dbReference>
<proteinExistence type="predicted"/>
<keyword evidence="3" id="KW-1185">Reference proteome</keyword>
<accession>A0A7W6FZF5</accession>
<dbReference type="InterPro" id="IPR051842">
    <property type="entry name" value="uS12_prolyl_hydroxylase"/>
</dbReference>
<dbReference type="Gene3D" id="2.60.120.620">
    <property type="entry name" value="q2cbj1_9rhob like domain"/>
    <property type="match status" value="1"/>
</dbReference>